<dbReference type="NCBIfam" id="TIGR01185">
    <property type="entry name" value="devC"/>
    <property type="match status" value="1"/>
</dbReference>
<dbReference type="EMBL" id="AP018203">
    <property type="protein sequence ID" value="BAY53524.1"/>
    <property type="molecule type" value="Genomic_DNA"/>
</dbReference>
<feature type="domain" description="ABC3 transporter permease C-terminal" evidence="8">
    <location>
        <begin position="271"/>
        <end position="382"/>
    </location>
</feature>
<reference evidence="9 10" key="1">
    <citation type="submission" date="2017-06" db="EMBL/GenBank/DDBJ databases">
        <title>Genome sequencing of cyanobaciteial culture collection at National Institute for Environmental Studies (NIES).</title>
        <authorList>
            <person name="Hirose Y."/>
            <person name="Shimura Y."/>
            <person name="Fujisawa T."/>
            <person name="Nakamura Y."/>
            <person name="Kawachi M."/>
        </authorList>
    </citation>
    <scope>NUCLEOTIDE SEQUENCE [LARGE SCALE GENOMIC DNA]</scope>
    <source>
        <strain evidence="9 10">NIES-2135</strain>
    </source>
</reference>
<dbReference type="PANTHER" id="PTHR43738">
    <property type="entry name" value="ABC TRANSPORTER, MEMBRANE PROTEIN"/>
    <property type="match status" value="1"/>
</dbReference>
<dbReference type="PIRSF" id="PIRSF031773">
    <property type="entry name" value="DevC"/>
    <property type="match status" value="1"/>
</dbReference>
<dbReference type="PANTHER" id="PTHR43738:SF1">
    <property type="entry name" value="HEMIN TRANSPORT SYSTEM PERMEASE PROTEIN HRTB-RELATED"/>
    <property type="match status" value="1"/>
</dbReference>
<keyword evidence="4 7" id="KW-0812">Transmembrane</keyword>
<keyword evidence="6 7" id="KW-0472">Membrane</keyword>
<feature type="transmembrane region" description="Helical" evidence="7">
    <location>
        <begin position="308"/>
        <end position="332"/>
    </location>
</feature>
<dbReference type="GO" id="GO:0005886">
    <property type="term" value="C:plasma membrane"/>
    <property type="evidence" value="ECO:0007669"/>
    <property type="project" value="UniProtKB-SubCell"/>
</dbReference>
<evidence type="ECO:0000313" key="9">
    <source>
        <dbReference type="EMBL" id="BAY53524.1"/>
    </source>
</evidence>
<evidence type="ECO:0000256" key="3">
    <source>
        <dbReference type="ARBA" id="ARBA00022475"/>
    </source>
</evidence>
<evidence type="ECO:0000256" key="1">
    <source>
        <dbReference type="ARBA" id="ARBA00004651"/>
    </source>
</evidence>
<protein>
    <submittedName>
        <fullName evidence="9">DevC protein</fullName>
    </submittedName>
</protein>
<accession>A0A1Z4J9T1</accession>
<keyword evidence="10" id="KW-1185">Reference proteome</keyword>
<comment type="subcellular location">
    <subcellularLocation>
        <location evidence="1">Cell membrane</location>
        <topology evidence="1">Multi-pass membrane protein</topology>
    </subcellularLocation>
</comment>
<organism evidence="9 10">
    <name type="scientific">Leptolyngbya boryana NIES-2135</name>
    <dbReference type="NCBI Taxonomy" id="1973484"/>
    <lineage>
        <taxon>Bacteria</taxon>
        <taxon>Bacillati</taxon>
        <taxon>Cyanobacteriota</taxon>
        <taxon>Cyanophyceae</taxon>
        <taxon>Leptolyngbyales</taxon>
        <taxon>Leptolyngbyaceae</taxon>
        <taxon>Leptolyngbya group</taxon>
        <taxon>Leptolyngbya</taxon>
    </lineage>
</organism>
<name>A0A1Z4J9T1_LEPBY</name>
<gene>
    <name evidence="9" type="ORF">NIES2135_03300</name>
</gene>
<evidence type="ECO:0000256" key="6">
    <source>
        <dbReference type="ARBA" id="ARBA00023136"/>
    </source>
</evidence>
<keyword evidence="5 7" id="KW-1133">Transmembrane helix</keyword>
<feature type="transmembrane region" description="Helical" evidence="7">
    <location>
        <begin position="21"/>
        <end position="40"/>
    </location>
</feature>
<feature type="transmembrane region" description="Helical" evidence="7">
    <location>
        <begin position="352"/>
        <end position="372"/>
    </location>
</feature>
<dbReference type="Pfam" id="PF02687">
    <property type="entry name" value="FtsX"/>
    <property type="match status" value="1"/>
</dbReference>
<dbReference type="Proteomes" id="UP000217895">
    <property type="component" value="Chromosome"/>
</dbReference>
<keyword evidence="3" id="KW-1003">Cell membrane</keyword>
<proteinExistence type="predicted"/>
<sequence>MLKRRIPLAWKQLTKERGRMIVAIAGIAFADVLMFLQMGFRSALFEGAVQLHQVLDGEIFLVSDRYKAVISLDRFTERRLYQALGYSGVESVTPVYLSPVQWKNPENQQIWNLYAIGINPDDQTILLPEVKSNTELLKRPDTVLFDAGARQEFGRIPQLFQASGNVTTEVEHRRVDVVGLFKLGTSFGINGHMITSDLNFLRMFRERRQKGLIDVGVVKLRSDANLDQVLQNLRSGLPNDVRIMSKAEFMEQEKSFWNTSTPVGYVFDLGAVIGFIVGAVVVYQILYSDVTDHLPEYATLKAIGFRDTYLLSVVFQEALILAFIGFLPGFAISLGFYQVTRQATLLPMVMTIGRATFVLMLTAMMCTISAAISVRKLRSADPADIF</sequence>
<keyword evidence="2" id="KW-0813">Transport</keyword>
<evidence type="ECO:0000256" key="4">
    <source>
        <dbReference type="ARBA" id="ARBA00022692"/>
    </source>
</evidence>
<dbReference type="AlphaFoldDB" id="A0A1Z4J9T1"/>
<dbReference type="InterPro" id="IPR051125">
    <property type="entry name" value="ABC-4/HrtB_transporter"/>
</dbReference>
<dbReference type="InterPro" id="IPR005891">
    <property type="entry name" value="DevC"/>
</dbReference>
<evidence type="ECO:0000259" key="8">
    <source>
        <dbReference type="Pfam" id="PF02687"/>
    </source>
</evidence>
<dbReference type="InterPro" id="IPR003838">
    <property type="entry name" value="ABC3_permease_C"/>
</dbReference>
<evidence type="ECO:0000313" key="10">
    <source>
        <dbReference type="Proteomes" id="UP000217895"/>
    </source>
</evidence>
<feature type="transmembrane region" description="Helical" evidence="7">
    <location>
        <begin position="265"/>
        <end position="287"/>
    </location>
</feature>
<evidence type="ECO:0000256" key="7">
    <source>
        <dbReference type="SAM" id="Phobius"/>
    </source>
</evidence>
<evidence type="ECO:0000256" key="2">
    <source>
        <dbReference type="ARBA" id="ARBA00022448"/>
    </source>
</evidence>
<evidence type="ECO:0000256" key="5">
    <source>
        <dbReference type="ARBA" id="ARBA00022989"/>
    </source>
</evidence>